<feature type="transmembrane region" description="Helical" evidence="1">
    <location>
        <begin position="23"/>
        <end position="51"/>
    </location>
</feature>
<sequence length="89" mass="10391">IYRHIRTDLQNGIIPTERLLDGLFILIAGALLITPGLITDIVGFLVMIPGFRGWLKKRLKKRFEQKFEAGQIHFYSGYHSKDWKKDDDF</sequence>
<name>A0A0F9ISE8_9ZZZZ</name>
<dbReference type="AlphaFoldDB" id="A0A0F9ISE8"/>
<comment type="caution">
    <text evidence="2">The sequence shown here is derived from an EMBL/GenBank/DDBJ whole genome shotgun (WGS) entry which is preliminary data.</text>
</comment>
<dbReference type="PANTHER" id="PTHR35335:SF1">
    <property type="entry name" value="UPF0716 PROTEIN FXSA"/>
    <property type="match status" value="1"/>
</dbReference>
<organism evidence="2">
    <name type="scientific">marine sediment metagenome</name>
    <dbReference type="NCBI Taxonomy" id="412755"/>
    <lineage>
        <taxon>unclassified sequences</taxon>
        <taxon>metagenomes</taxon>
        <taxon>ecological metagenomes</taxon>
    </lineage>
</organism>
<dbReference type="EMBL" id="LAZR01018373">
    <property type="protein sequence ID" value="KKL96660.1"/>
    <property type="molecule type" value="Genomic_DNA"/>
</dbReference>
<feature type="non-terminal residue" evidence="2">
    <location>
        <position position="1"/>
    </location>
</feature>
<evidence type="ECO:0000256" key="1">
    <source>
        <dbReference type="SAM" id="Phobius"/>
    </source>
</evidence>
<keyword evidence="1" id="KW-1133">Transmembrane helix</keyword>
<keyword evidence="1" id="KW-0472">Membrane</keyword>
<evidence type="ECO:0008006" key="3">
    <source>
        <dbReference type="Google" id="ProtNLM"/>
    </source>
</evidence>
<dbReference type="Pfam" id="PF04186">
    <property type="entry name" value="FxsA"/>
    <property type="match status" value="1"/>
</dbReference>
<accession>A0A0F9ISE8</accession>
<dbReference type="NCBIfam" id="NF008528">
    <property type="entry name" value="PRK11463.1-2"/>
    <property type="match status" value="1"/>
</dbReference>
<protein>
    <recommendedName>
        <fullName evidence="3">FxsA cytoplasmic membrane protein</fullName>
    </recommendedName>
</protein>
<dbReference type="PANTHER" id="PTHR35335">
    <property type="entry name" value="UPF0716 PROTEIN FXSA"/>
    <property type="match status" value="1"/>
</dbReference>
<dbReference type="InterPro" id="IPR007313">
    <property type="entry name" value="FxsA"/>
</dbReference>
<proteinExistence type="predicted"/>
<reference evidence="2" key="1">
    <citation type="journal article" date="2015" name="Nature">
        <title>Complex archaea that bridge the gap between prokaryotes and eukaryotes.</title>
        <authorList>
            <person name="Spang A."/>
            <person name="Saw J.H."/>
            <person name="Jorgensen S.L."/>
            <person name="Zaremba-Niedzwiedzka K."/>
            <person name="Martijn J."/>
            <person name="Lind A.E."/>
            <person name="van Eijk R."/>
            <person name="Schleper C."/>
            <person name="Guy L."/>
            <person name="Ettema T.J."/>
        </authorList>
    </citation>
    <scope>NUCLEOTIDE SEQUENCE</scope>
</reference>
<keyword evidence="1" id="KW-0812">Transmembrane</keyword>
<gene>
    <name evidence="2" type="ORF">LCGC14_1842280</name>
</gene>
<evidence type="ECO:0000313" key="2">
    <source>
        <dbReference type="EMBL" id="KKL96660.1"/>
    </source>
</evidence>
<dbReference type="GO" id="GO:0016020">
    <property type="term" value="C:membrane"/>
    <property type="evidence" value="ECO:0007669"/>
    <property type="project" value="InterPro"/>
</dbReference>